<dbReference type="InterPro" id="IPR000101">
    <property type="entry name" value="GGT_peptidase"/>
</dbReference>
<dbReference type="Pfam" id="PF01019">
    <property type="entry name" value="G_glu_transpept"/>
    <property type="match status" value="1"/>
</dbReference>
<feature type="binding site" evidence="3">
    <location>
        <begin position="509"/>
        <end position="511"/>
    </location>
    <ligand>
        <name>L-glutamate</name>
        <dbReference type="ChEBI" id="CHEBI:29985"/>
    </ligand>
</feature>
<sequence>MMWRWQEATRPFALCSSPGTGRLNCAPILALYISWLEIQRARKHQEQHLHQLSSIIPSSMGDAEQGEAVRGPRQGEDEKIPFVQGDKQSAAHKKGRLAIIIFFVLFIGAAIVVLPITLHKVPNNNKTIISKTHTEARPAVPGRYQSAAVAADVGLCSEMGRDILKQGGTAVDASITTLLCIGVVNAQSSGLGGGMFMLVYHKNTSKTEALVAKERAPAAANANTFPEKSGIKSVAVPSELSGMWEAHQRYGHLPWTALFEPVIRLAEDGFPVTVHLANARRQVVRGLNLSQPQFAGFRTRYANADGSWKEVGDTVYAPKMARTLRAIARNGISEFSNGTTAQQLVQEIQEYGGLITAADLAGYTAEWREAQAVPIGRGMTVLTTPSPSGGPVVQFIINILRNYNMSSADFKTTGNKIKTYHHFVEASKFAFALRSHLGDVETPEVQEILNKMQSEAFAKSISSQIREDAVTFTNASGYNALLNTAVRSGGTSHISVVDQFGNAVSATSSINNYFGSHIFSNTTGLILNNEMADFDSPASQPASDANYIAPGKMPVSAMSPVIVLNENGGAELVAGSAGSRAIITTNAWVTLRSVFTDASLKEIIDDKRIHNQLQPENIAVYEKGFQKDVINGLHSMGHKTEQKKTPLSVSQAIRRLDNWWMAYSDPRKQGYAAGY</sequence>
<dbReference type="Proteomes" id="UP000887568">
    <property type="component" value="Unplaced"/>
</dbReference>
<dbReference type="GO" id="GO:0006751">
    <property type="term" value="P:glutathione catabolic process"/>
    <property type="evidence" value="ECO:0007669"/>
    <property type="project" value="InterPro"/>
</dbReference>
<keyword evidence="1" id="KW-1199">Hemostasis impairing toxin</keyword>
<dbReference type="GO" id="GO:0036374">
    <property type="term" value="F:glutathione hydrolase activity"/>
    <property type="evidence" value="ECO:0007669"/>
    <property type="project" value="InterPro"/>
</dbReference>
<dbReference type="Gene3D" id="3.60.20.40">
    <property type="match status" value="1"/>
</dbReference>
<evidence type="ECO:0000256" key="1">
    <source>
        <dbReference type="ARBA" id="ARBA00084097"/>
    </source>
</evidence>
<feature type="active site" description="Nucleophile" evidence="2">
    <location>
        <position position="491"/>
    </location>
</feature>
<evidence type="ECO:0000256" key="2">
    <source>
        <dbReference type="PIRSR" id="PIRSR600101-1"/>
    </source>
</evidence>
<name>A0A914AHM1_PATMI</name>
<keyword evidence="1" id="KW-1202">Platelet aggregation activating toxin</keyword>
<organism evidence="5 6">
    <name type="scientific">Patiria miniata</name>
    <name type="common">Bat star</name>
    <name type="synonym">Asterina miniata</name>
    <dbReference type="NCBI Taxonomy" id="46514"/>
    <lineage>
        <taxon>Eukaryota</taxon>
        <taxon>Metazoa</taxon>
        <taxon>Echinodermata</taxon>
        <taxon>Eleutherozoa</taxon>
        <taxon>Asterozoa</taxon>
        <taxon>Asteroidea</taxon>
        <taxon>Valvatacea</taxon>
        <taxon>Valvatida</taxon>
        <taxon>Asterinidae</taxon>
        <taxon>Patiria</taxon>
    </lineage>
</organism>
<dbReference type="PANTHER" id="PTHR11686:SF9">
    <property type="entry name" value="RE13973P"/>
    <property type="match status" value="1"/>
</dbReference>
<evidence type="ECO:0008006" key="7">
    <source>
        <dbReference type="Google" id="ProtNLM"/>
    </source>
</evidence>
<dbReference type="GeneID" id="119734206"/>
<feature type="binding site" evidence="3">
    <location>
        <position position="533"/>
    </location>
    <ligand>
        <name>L-glutamate</name>
        <dbReference type="ChEBI" id="CHEBI:29985"/>
    </ligand>
</feature>
<dbReference type="Gene3D" id="1.10.246.130">
    <property type="match status" value="1"/>
</dbReference>
<keyword evidence="4" id="KW-0812">Transmembrane</keyword>
<keyword evidence="1" id="KW-0800">Toxin</keyword>
<dbReference type="OMA" id="SEYDVMF"/>
<dbReference type="SUPFAM" id="SSF56235">
    <property type="entry name" value="N-terminal nucleophile aminohydrolases (Ntn hydrolases)"/>
    <property type="match status" value="1"/>
</dbReference>
<protein>
    <recommendedName>
        <fullName evidence="7">Gamma-glutamyltranspeptidase 1</fullName>
    </recommendedName>
</protein>
<keyword evidence="4" id="KW-1133">Transmembrane helix</keyword>
<dbReference type="EnsemblMetazoa" id="XM_038207567.1">
    <property type="protein sequence ID" value="XP_038063495.1"/>
    <property type="gene ID" value="LOC119734206"/>
</dbReference>
<dbReference type="OrthoDB" id="1081007at2759"/>
<evidence type="ECO:0000313" key="6">
    <source>
        <dbReference type="Proteomes" id="UP000887568"/>
    </source>
</evidence>
<feature type="binding site" evidence="3">
    <location>
        <position position="579"/>
    </location>
    <ligand>
        <name>L-glutamate</name>
        <dbReference type="ChEBI" id="CHEBI:29985"/>
    </ligand>
</feature>
<evidence type="ECO:0000313" key="5">
    <source>
        <dbReference type="EnsemblMetazoa" id="XP_038063495.1"/>
    </source>
</evidence>
<dbReference type="InterPro" id="IPR043137">
    <property type="entry name" value="GGT_ssub_C"/>
</dbReference>
<dbReference type="PANTHER" id="PTHR11686">
    <property type="entry name" value="GAMMA GLUTAMYL TRANSPEPTIDASE"/>
    <property type="match status" value="1"/>
</dbReference>
<feature type="transmembrane region" description="Helical" evidence="4">
    <location>
        <begin position="97"/>
        <end position="118"/>
    </location>
</feature>
<dbReference type="InterPro" id="IPR029055">
    <property type="entry name" value="Ntn_hydrolases_N"/>
</dbReference>
<dbReference type="FunFam" id="1.10.246.130:FF:000001">
    <property type="entry name" value="Gamma-glutamyltransferase 5 isoform 1"/>
    <property type="match status" value="1"/>
</dbReference>
<dbReference type="RefSeq" id="XP_038063495.1">
    <property type="nucleotide sequence ID" value="XM_038207567.1"/>
</dbReference>
<dbReference type="GO" id="GO:0005886">
    <property type="term" value="C:plasma membrane"/>
    <property type="evidence" value="ECO:0007669"/>
    <property type="project" value="TreeGrafter"/>
</dbReference>
<proteinExistence type="predicted"/>
<evidence type="ECO:0000256" key="3">
    <source>
        <dbReference type="PIRSR" id="PIRSR600101-2"/>
    </source>
</evidence>
<keyword evidence="6" id="KW-1185">Reference proteome</keyword>
<dbReference type="PRINTS" id="PR01210">
    <property type="entry name" value="GGTRANSPTASE"/>
</dbReference>
<dbReference type="NCBIfam" id="TIGR00066">
    <property type="entry name" value="g_glut_trans"/>
    <property type="match status" value="1"/>
</dbReference>
<dbReference type="AlphaFoldDB" id="A0A914AHM1"/>
<accession>A0A914AHM1</accession>
<keyword evidence="4" id="KW-0472">Membrane</keyword>
<reference evidence="5" key="1">
    <citation type="submission" date="2022-11" db="UniProtKB">
        <authorList>
            <consortium name="EnsemblMetazoa"/>
        </authorList>
    </citation>
    <scope>IDENTIFICATION</scope>
</reference>
<dbReference type="FunFam" id="3.60.20.40:FF:000001">
    <property type="entry name" value="Gamma-glutamyltranspeptidase 1"/>
    <property type="match status" value="1"/>
</dbReference>
<dbReference type="InterPro" id="IPR043138">
    <property type="entry name" value="GGT_lsub"/>
</dbReference>
<evidence type="ECO:0000256" key="4">
    <source>
        <dbReference type="SAM" id="Phobius"/>
    </source>
</evidence>